<evidence type="ECO:0000313" key="2">
    <source>
        <dbReference type="Proteomes" id="UP000190367"/>
    </source>
</evidence>
<sequence>MSVFERFERASKEKEIQFAAVSPFLLKQSGMDYNTLYTGYRMYSGSA</sequence>
<dbReference type="AlphaFoldDB" id="A0A1T4Q4E9"/>
<protein>
    <submittedName>
        <fullName evidence="1">Uncharacterized protein</fullName>
    </submittedName>
</protein>
<gene>
    <name evidence="1" type="ORF">SAMN04488128_102155</name>
</gene>
<accession>A0A1T4Q4E9</accession>
<name>A0A1T4Q4E9_9BACT</name>
<proteinExistence type="predicted"/>
<dbReference type="STRING" id="634771.SAMN04488128_102155"/>
<dbReference type="Proteomes" id="UP000190367">
    <property type="component" value="Unassembled WGS sequence"/>
</dbReference>
<reference evidence="2" key="1">
    <citation type="submission" date="2017-02" db="EMBL/GenBank/DDBJ databases">
        <authorList>
            <person name="Varghese N."/>
            <person name="Submissions S."/>
        </authorList>
    </citation>
    <scope>NUCLEOTIDE SEQUENCE [LARGE SCALE GENOMIC DNA]</scope>
    <source>
        <strain evidence="2">DSM 22224</strain>
    </source>
</reference>
<dbReference type="EMBL" id="FUWZ01000002">
    <property type="protein sequence ID" value="SJZ98427.1"/>
    <property type="molecule type" value="Genomic_DNA"/>
</dbReference>
<evidence type="ECO:0000313" key="1">
    <source>
        <dbReference type="EMBL" id="SJZ98427.1"/>
    </source>
</evidence>
<keyword evidence="2" id="KW-1185">Reference proteome</keyword>
<organism evidence="1 2">
    <name type="scientific">Chitinophaga eiseniae</name>
    <dbReference type="NCBI Taxonomy" id="634771"/>
    <lineage>
        <taxon>Bacteria</taxon>
        <taxon>Pseudomonadati</taxon>
        <taxon>Bacteroidota</taxon>
        <taxon>Chitinophagia</taxon>
        <taxon>Chitinophagales</taxon>
        <taxon>Chitinophagaceae</taxon>
        <taxon>Chitinophaga</taxon>
    </lineage>
</organism>